<evidence type="ECO:0000256" key="1">
    <source>
        <dbReference type="SAM" id="MobiDB-lite"/>
    </source>
</evidence>
<gene>
    <name evidence="2" type="ORF">TREES_T100018033</name>
</gene>
<evidence type="ECO:0000313" key="3">
    <source>
        <dbReference type="Proteomes" id="UP000011518"/>
    </source>
</evidence>
<evidence type="ECO:0000313" key="2">
    <source>
        <dbReference type="EMBL" id="ELW48580.1"/>
    </source>
</evidence>
<dbReference type="EMBL" id="KB321035">
    <property type="protein sequence ID" value="ELW48580.1"/>
    <property type="molecule type" value="Genomic_DNA"/>
</dbReference>
<feature type="compositionally biased region" description="Low complexity" evidence="1">
    <location>
        <begin position="50"/>
        <end position="59"/>
    </location>
</feature>
<sequence>MQGRATAALPATAVSQNTAPEKSGAERGGSWPLQARELSAPVPGARCTPGARAGSGAACRGHRRPALQCTRAGPRLRDLPTAAPNEEMSPSPELVGGPSGACYSTWPLASPSSCGNTLGRPFSSEAGMHFTNSIEPQ</sequence>
<reference evidence="3" key="1">
    <citation type="submission" date="2012-07" db="EMBL/GenBank/DDBJ databases">
        <title>Genome of the Chinese tree shrew, a rising model animal genetically related to primates.</title>
        <authorList>
            <person name="Zhang G."/>
            <person name="Fan Y."/>
            <person name="Yao Y."/>
            <person name="Huang Z."/>
        </authorList>
    </citation>
    <scope>NUCLEOTIDE SEQUENCE [LARGE SCALE GENOMIC DNA]</scope>
</reference>
<dbReference type="InParanoid" id="L9JDA0"/>
<reference evidence="3" key="2">
    <citation type="journal article" date="2013" name="Nat. Commun.">
        <title>Genome of the Chinese tree shrew.</title>
        <authorList>
            <person name="Fan Y."/>
            <person name="Huang Z.Y."/>
            <person name="Cao C.C."/>
            <person name="Chen C.S."/>
            <person name="Chen Y.X."/>
            <person name="Fan D.D."/>
            <person name="He J."/>
            <person name="Hou H.L."/>
            <person name="Hu L."/>
            <person name="Hu X.T."/>
            <person name="Jiang X.T."/>
            <person name="Lai R."/>
            <person name="Lang Y.S."/>
            <person name="Liang B."/>
            <person name="Liao S.G."/>
            <person name="Mu D."/>
            <person name="Ma Y.Y."/>
            <person name="Niu Y.Y."/>
            <person name="Sun X.Q."/>
            <person name="Xia J.Q."/>
            <person name="Xiao J."/>
            <person name="Xiong Z.Q."/>
            <person name="Xu L."/>
            <person name="Yang L."/>
            <person name="Zhang Y."/>
            <person name="Zhao W."/>
            <person name="Zhao X.D."/>
            <person name="Zheng Y.T."/>
            <person name="Zhou J.M."/>
            <person name="Zhu Y.B."/>
            <person name="Zhang G.J."/>
            <person name="Wang J."/>
            <person name="Yao Y.G."/>
        </authorList>
    </citation>
    <scope>NUCLEOTIDE SEQUENCE [LARGE SCALE GENOMIC DNA]</scope>
</reference>
<name>L9JDA0_TUPCH</name>
<feature type="region of interest" description="Disordered" evidence="1">
    <location>
        <begin position="1"/>
        <end position="137"/>
    </location>
</feature>
<accession>L9JDA0</accession>
<proteinExistence type="predicted"/>
<keyword evidence="3" id="KW-1185">Reference proteome</keyword>
<dbReference type="Proteomes" id="UP000011518">
    <property type="component" value="Unassembled WGS sequence"/>
</dbReference>
<protein>
    <submittedName>
        <fullName evidence="2">Uncharacterized protein</fullName>
    </submittedName>
</protein>
<organism evidence="2 3">
    <name type="scientific">Tupaia chinensis</name>
    <name type="common">Chinese tree shrew</name>
    <name type="synonym">Tupaia belangeri chinensis</name>
    <dbReference type="NCBI Taxonomy" id="246437"/>
    <lineage>
        <taxon>Eukaryota</taxon>
        <taxon>Metazoa</taxon>
        <taxon>Chordata</taxon>
        <taxon>Craniata</taxon>
        <taxon>Vertebrata</taxon>
        <taxon>Euteleostomi</taxon>
        <taxon>Mammalia</taxon>
        <taxon>Eutheria</taxon>
        <taxon>Euarchontoglires</taxon>
        <taxon>Scandentia</taxon>
        <taxon>Tupaiidae</taxon>
        <taxon>Tupaia</taxon>
    </lineage>
</organism>
<dbReference type="AlphaFoldDB" id="L9JDA0"/>